<protein>
    <recommendedName>
        <fullName evidence="1">Organic solvent tolerance-like N-terminal domain-containing protein</fullName>
    </recommendedName>
</protein>
<reference evidence="2" key="1">
    <citation type="journal article" date="2021" name="PeerJ">
        <title>Extensive microbial diversity within the chicken gut microbiome revealed by metagenomics and culture.</title>
        <authorList>
            <person name="Gilroy R."/>
            <person name="Ravi A."/>
            <person name="Getino M."/>
            <person name="Pursley I."/>
            <person name="Horton D.L."/>
            <person name="Alikhan N.F."/>
            <person name="Baker D."/>
            <person name="Gharbi K."/>
            <person name="Hall N."/>
            <person name="Watson M."/>
            <person name="Adriaenssens E.M."/>
            <person name="Foster-Nyarko E."/>
            <person name="Jarju S."/>
            <person name="Secka A."/>
            <person name="Antonio M."/>
            <person name="Oren A."/>
            <person name="Chaudhuri R.R."/>
            <person name="La Ragione R."/>
            <person name="Hildebrand F."/>
            <person name="Pallen M.J."/>
        </authorList>
    </citation>
    <scope>NUCLEOTIDE SEQUENCE</scope>
    <source>
        <strain evidence="2">8470</strain>
    </source>
</reference>
<dbReference type="Pfam" id="PF13100">
    <property type="entry name" value="OstA_2"/>
    <property type="match status" value="1"/>
</dbReference>
<dbReference type="AlphaFoldDB" id="A0A948TPL6"/>
<reference evidence="2" key="2">
    <citation type="submission" date="2021-04" db="EMBL/GenBank/DDBJ databases">
        <authorList>
            <person name="Gilroy R."/>
        </authorList>
    </citation>
    <scope>NUCLEOTIDE SEQUENCE</scope>
    <source>
        <strain evidence="2">8470</strain>
    </source>
</reference>
<dbReference type="EMBL" id="JAHLFJ010000109">
    <property type="protein sequence ID" value="MBU3857268.1"/>
    <property type="molecule type" value="Genomic_DNA"/>
</dbReference>
<feature type="domain" description="Organic solvent tolerance-like N-terminal" evidence="1">
    <location>
        <begin position="78"/>
        <end position="234"/>
    </location>
</feature>
<accession>A0A948TPL6</accession>
<dbReference type="Proteomes" id="UP000784286">
    <property type="component" value="Unassembled WGS sequence"/>
</dbReference>
<comment type="caution">
    <text evidence="2">The sequence shown here is derived from an EMBL/GenBank/DDBJ whole genome shotgun (WGS) entry which is preliminary data.</text>
</comment>
<organism evidence="2 3">
    <name type="scientific">Candidatus Phocaeicola excrementipullorum</name>
    <dbReference type="NCBI Taxonomy" id="2838731"/>
    <lineage>
        <taxon>Bacteria</taxon>
        <taxon>Pseudomonadati</taxon>
        <taxon>Bacteroidota</taxon>
        <taxon>Bacteroidia</taxon>
        <taxon>Bacteroidales</taxon>
        <taxon>Bacteroidaceae</taxon>
        <taxon>Phocaeicola</taxon>
    </lineage>
</organism>
<dbReference type="Gene3D" id="2.60.450.10">
    <property type="entry name" value="Lipopolysaccharide (LPS) transport protein A like domain"/>
    <property type="match status" value="3"/>
</dbReference>
<evidence type="ECO:0000259" key="1">
    <source>
        <dbReference type="Pfam" id="PF13100"/>
    </source>
</evidence>
<name>A0A948TPL6_9BACT</name>
<gene>
    <name evidence="2" type="ORF">H9928_12165</name>
</gene>
<sequence length="588" mass="67319">MGVIQNNNKRSDRSHRFLLVAVLCLVVFCVSAQVVDTLRNVGGTVKKETKPVVVKDSAAGRSGQTGQSRQVRNRPAAKSKVYLLHSDLLRKDAEHPEAQIVIGNVRFRHDSIYMYCDSACYYDKISSFEAFGNVRMEQGDTLFLYGDRLYYDGLTQIARMRDNVRMENRTTTLLTDSLNYDRVYNLGYFFDGGTMMDDQNVLTSEWGEYSPQTKQSVFNYNVRLVNPQFTLTSDTLRYNTATKIADIVGPSDIWSDANHIYSEKGTYNTVTGMADLYDRSVLTNEGRQLTGDTLFYNRNTGVGEAFHNMVMTDTVNKNMMTGEYGYYNELKKFAFATDSAVAIDYSQGDSLFLHGDTLLMETFNLDTDSMYREMRAFHKVRFYRTDIQGTADSLVFSTVDSCLTMYRDPIVWNKNQQLVGELMKVYMNDSTIDWSHIIGQALSVERVDSTLYNQVTGKEIKSYFSGGQMKKTEVIGSVRVVYYPMDSDSTLIGMNVSETSKLEIYLANQKIERMVMSPKSNGTLYPMSQIPPGKDKLENFVWFDYIRPLNKMDIFNWRAKRVEDQLKKNIRGPVELPNSHLFDKKEQK</sequence>
<proteinExistence type="predicted"/>
<evidence type="ECO:0000313" key="3">
    <source>
        <dbReference type="Proteomes" id="UP000784286"/>
    </source>
</evidence>
<dbReference type="InterPro" id="IPR005653">
    <property type="entry name" value="OstA-like_N"/>
</dbReference>
<evidence type="ECO:0000313" key="2">
    <source>
        <dbReference type="EMBL" id="MBU3857268.1"/>
    </source>
</evidence>